<keyword evidence="1" id="KW-0812">Transmembrane</keyword>
<feature type="transmembrane region" description="Helical" evidence="1">
    <location>
        <begin position="82"/>
        <end position="99"/>
    </location>
</feature>
<feature type="transmembrane region" description="Helical" evidence="1">
    <location>
        <begin position="105"/>
        <end position="127"/>
    </location>
</feature>
<proteinExistence type="predicted"/>
<evidence type="ECO:0000313" key="3">
    <source>
        <dbReference type="Proteomes" id="UP000216308"/>
    </source>
</evidence>
<keyword evidence="3" id="KW-1185">Reference proteome</keyword>
<dbReference type="EMBL" id="NHPJ01000081">
    <property type="protein sequence ID" value="OYR56642.1"/>
    <property type="molecule type" value="Genomic_DNA"/>
</dbReference>
<accession>A0A256IKF5</accession>
<gene>
    <name evidence="2" type="ORF">DJ70_07970</name>
</gene>
<keyword evidence="1" id="KW-0472">Membrane</keyword>
<name>A0A256IKF5_9EURY</name>
<evidence type="ECO:0000256" key="1">
    <source>
        <dbReference type="SAM" id="Phobius"/>
    </source>
</evidence>
<reference evidence="2 3" key="1">
    <citation type="journal article" date="2014" name="Front. Microbiol.">
        <title>Population and genomic analysis of the genus Halorubrum.</title>
        <authorList>
            <person name="Fullmer M.S."/>
            <person name="Soucy S.M."/>
            <person name="Swithers K.S."/>
            <person name="Makkay A.M."/>
            <person name="Wheeler R."/>
            <person name="Ventosa A."/>
            <person name="Gogarten J.P."/>
            <person name="Papke R.T."/>
        </authorList>
    </citation>
    <scope>NUCLEOTIDE SEQUENCE [LARGE SCALE GENOMIC DNA]</scope>
    <source>
        <strain evidence="2 3">Cb34</strain>
    </source>
</reference>
<feature type="transmembrane region" description="Helical" evidence="1">
    <location>
        <begin position="23"/>
        <end position="44"/>
    </location>
</feature>
<dbReference type="RefSeq" id="WP_094531761.1">
    <property type="nucleotide sequence ID" value="NZ_NHPJ01000081.1"/>
</dbReference>
<keyword evidence="1" id="KW-1133">Transmembrane helix</keyword>
<comment type="caution">
    <text evidence="2">The sequence shown here is derived from an EMBL/GenBank/DDBJ whole genome shotgun (WGS) entry which is preliminary data.</text>
</comment>
<organism evidence="2 3">
    <name type="scientific">Halorubrum halodurans</name>
    <dbReference type="NCBI Taxonomy" id="1383851"/>
    <lineage>
        <taxon>Archaea</taxon>
        <taxon>Methanobacteriati</taxon>
        <taxon>Methanobacteriota</taxon>
        <taxon>Stenosarchaea group</taxon>
        <taxon>Halobacteria</taxon>
        <taxon>Halobacteriales</taxon>
        <taxon>Haloferacaceae</taxon>
        <taxon>Halorubrum</taxon>
    </lineage>
</organism>
<sequence length="138" mass="15358">MNVTQLQQQFLPLKIREVTMMKAAYVSYYVSLPVFLFLVGHDIVYGPTSLFLGIMVVAAVAPMGLELYSWFTDRDARRPPTITPVLIGVVFVTATTTIFTYPTWFVILTVPVLIMVLVVLAVITFTFPSIIGEQHTAG</sequence>
<dbReference type="Proteomes" id="UP000216308">
    <property type="component" value="Unassembled WGS sequence"/>
</dbReference>
<protein>
    <submittedName>
        <fullName evidence="2">Uncharacterized protein</fullName>
    </submittedName>
</protein>
<evidence type="ECO:0000313" key="2">
    <source>
        <dbReference type="EMBL" id="OYR56642.1"/>
    </source>
</evidence>
<dbReference type="AlphaFoldDB" id="A0A256IKF5"/>
<feature type="transmembrane region" description="Helical" evidence="1">
    <location>
        <begin position="50"/>
        <end position="70"/>
    </location>
</feature>